<feature type="transmembrane region" description="Helical" evidence="1">
    <location>
        <begin position="57"/>
        <end position="78"/>
    </location>
</feature>
<keyword evidence="3" id="KW-1185">Reference proteome</keyword>
<reference evidence="2 3" key="1">
    <citation type="submission" date="2018-08" db="EMBL/GenBank/DDBJ databases">
        <title>Mucilaginibacter sp. MYSH2.</title>
        <authorList>
            <person name="Seo T."/>
        </authorList>
    </citation>
    <scope>NUCLEOTIDE SEQUENCE [LARGE SCALE GENOMIC DNA]</scope>
    <source>
        <strain evidence="2 3">MYSH2</strain>
    </source>
</reference>
<comment type="caution">
    <text evidence="2">The sequence shown here is derived from an EMBL/GenBank/DDBJ whole genome shotgun (WGS) entry which is preliminary data.</text>
</comment>
<evidence type="ECO:0000313" key="2">
    <source>
        <dbReference type="EMBL" id="RFZ94792.1"/>
    </source>
</evidence>
<sequence>MKKSWLIILWTLAVLIDIGVYIVIGIMMMADDDRYYGPLDKYGDTSPMSGFDKAITYLLWTWSFVNIAVTTILILQFIKKRRLALNPA</sequence>
<dbReference type="Proteomes" id="UP000264217">
    <property type="component" value="Unassembled WGS sequence"/>
</dbReference>
<organism evidence="2 3">
    <name type="scientific">Mucilaginibacter conchicola</name>
    <dbReference type="NCBI Taxonomy" id="2303333"/>
    <lineage>
        <taxon>Bacteria</taxon>
        <taxon>Pseudomonadati</taxon>
        <taxon>Bacteroidota</taxon>
        <taxon>Sphingobacteriia</taxon>
        <taxon>Sphingobacteriales</taxon>
        <taxon>Sphingobacteriaceae</taxon>
        <taxon>Mucilaginibacter</taxon>
    </lineage>
</organism>
<keyword evidence="1" id="KW-0812">Transmembrane</keyword>
<keyword evidence="1" id="KW-0472">Membrane</keyword>
<dbReference type="RefSeq" id="WP_117390350.1">
    <property type="nucleotide sequence ID" value="NZ_QWDC01000001.1"/>
</dbReference>
<name>A0A372NXN0_9SPHI</name>
<dbReference type="EMBL" id="QWDC01000001">
    <property type="protein sequence ID" value="RFZ94792.1"/>
    <property type="molecule type" value="Genomic_DNA"/>
</dbReference>
<feature type="transmembrane region" description="Helical" evidence="1">
    <location>
        <begin position="7"/>
        <end position="30"/>
    </location>
</feature>
<protein>
    <submittedName>
        <fullName evidence="2">Uncharacterized protein</fullName>
    </submittedName>
</protein>
<accession>A0A372NXN0</accession>
<gene>
    <name evidence="2" type="ORF">D0C36_04450</name>
</gene>
<keyword evidence="1" id="KW-1133">Transmembrane helix</keyword>
<proteinExistence type="predicted"/>
<evidence type="ECO:0000313" key="3">
    <source>
        <dbReference type="Proteomes" id="UP000264217"/>
    </source>
</evidence>
<dbReference type="AlphaFoldDB" id="A0A372NXN0"/>
<evidence type="ECO:0000256" key="1">
    <source>
        <dbReference type="SAM" id="Phobius"/>
    </source>
</evidence>